<dbReference type="InterPro" id="IPR010732">
    <property type="entry name" value="T6SS_TssG-like"/>
</dbReference>
<dbReference type="EMBL" id="QQAH01000020">
    <property type="protein sequence ID" value="RDD80193.1"/>
    <property type="molecule type" value="Genomic_DNA"/>
</dbReference>
<evidence type="ECO:0000313" key="1">
    <source>
        <dbReference type="EMBL" id="RDD80193.1"/>
    </source>
</evidence>
<dbReference type="OrthoDB" id="1523296at2"/>
<dbReference type="NCBIfam" id="TIGR03347">
    <property type="entry name" value="VI_chp_1"/>
    <property type="match status" value="1"/>
</dbReference>
<dbReference type="RefSeq" id="WP_114847071.1">
    <property type="nucleotide sequence ID" value="NZ_JBHSPE010000010.1"/>
</dbReference>
<protein>
    <submittedName>
        <fullName evidence="1">Type VI secretion system baseplate subunit TssG</fullName>
    </submittedName>
</protein>
<reference evidence="1 2" key="1">
    <citation type="submission" date="2018-07" db="EMBL/GenBank/DDBJ databases">
        <title>Dyella tabacisoli L4-6T, whole genome shotgun sequence.</title>
        <authorList>
            <person name="Zhou X.-K."/>
            <person name="Li W.-J."/>
            <person name="Duan Y.-Q."/>
        </authorList>
    </citation>
    <scope>NUCLEOTIDE SEQUENCE [LARGE SCALE GENOMIC DNA]</scope>
    <source>
        <strain evidence="1 2">L4-6</strain>
    </source>
</reference>
<accession>A0A369UIM1</accession>
<dbReference type="Pfam" id="PF06996">
    <property type="entry name" value="T6SS_TssG"/>
    <property type="match status" value="1"/>
</dbReference>
<name>A0A369UIM1_9GAMM</name>
<comment type="caution">
    <text evidence="1">The sequence shown here is derived from an EMBL/GenBank/DDBJ whole genome shotgun (WGS) entry which is preliminary data.</text>
</comment>
<dbReference type="AlphaFoldDB" id="A0A369UIM1"/>
<organism evidence="1 2">
    <name type="scientific">Dyella tabacisoli</name>
    <dbReference type="NCBI Taxonomy" id="2282381"/>
    <lineage>
        <taxon>Bacteria</taxon>
        <taxon>Pseudomonadati</taxon>
        <taxon>Pseudomonadota</taxon>
        <taxon>Gammaproteobacteria</taxon>
        <taxon>Lysobacterales</taxon>
        <taxon>Rhodanobacteraceae</taxon>
        <taxon>Dyella</taxon>
    </lineage>
</organism>
<proteinExistence type="predicted"/>
<dbReference type="Proteomes" id="UP000253782">
    <property type="component" value="Unassembled WGS sequence"/>
</dbReference>
<evidence type="ECO:0000313" key="2">
    <source>
        <dbReference type="Proteomes" id="UP000253782"/>
    </source>
</evidence>
<dbReference type="PANTHER" id="PTHR35564:SF4">
    <property type="entry name" value="CYTOPLASMIC PROTEIN"/>
    <property type="match status" value="1"/>
</dbReference>
<keyword evidence="2" id="KW-1185">Reference proteome</keyword>
<sequence>MEDRQAPAESTVIMAPLPVGSPGLPGLAARAPLDGLLSEPHRYGFFQAVRLLYHVHGVPPRSGAAGLREPLRFTVPASLSFPPSELHSLVHDAGAAEHAARYSMSVNFVGLTGPSGVLPRHYTEWLIALHKARDPAARDFLDIFNHRLIGLFWRAWAKHRTELSEEFGAHRINGGHHILRHVYDLIGLGTPALHALARPHRSDTHKHKLPGTALGYYSGLVAQRPHGVGALTQVVGDVVGAAVDLIGCHGTWQSIPRADRTRLGRSNQRFGDGCVLGHRYWDRQTTVRLRIGPLSLRRFDALLPHRELLGAVVELLRFLTGLALDLDIQLLLRAEAVPAARIGGRQPARIGWNCWLGGRRSEQPADECRFVFMGL</sequence>
<dbReference type="PANTHER" id="PTHR35564">
    <property type="match status" value="1"/>
</dbReference>
<gene>
    <name evidence="1" type="primary">tssG</name>
    <name evidence="1" type="ORF">DVJ77_18805</name>
</gene>